<keyword evidence="8 10" id="KW-1133">Transmembrane helix</keyword>
<sequence>MCLVPLSASRLLTRNRYLLHAGLFVVTLLSTALTGAILFIGRSEAWAAGGAIFDLGGLPVTTTFLADAFVFGGALIAFLTVHEFGHYIAARVHKVKTSLPYFIPAPLIGIGTLGAVISIRQPISNRIKLFDIGASGPLAGFVMVLILLSWAMVTLPSAEYMFGVGGHDSLLEFIQTTGRFPDTPISDAPPGSRLTLGATPLYWALSQAFPNVPPLYEMYHYPLLFAAWLGLFFTALNLMPVGQLDGGHIVYALFGPRWHARISRAFVFLMLSSMTVGGALTLPSMLVGIAGNDFWARIVTWFVLGALLALCTRRAFGEQWWQITIIILVLASFAAAVPPALDWFGYFGWFPWCLLLVFVIKVDHPPVPVSLPLTPKRRLIGYLTLAIFVLSFSIKPLYSV</sequence>
<evidence type="ECO:0000256" key="8">
    <source>
        <dbReference type="ARBA" id="ARBA00022989"/>
    </source>
</evidence>
<dbReference type="GO" id="GO:0008233">
    <property type="term" value="F:peptidase activity"/>
    <property type="evidence" value="ECO:0007669"/>
    <property type="project" value="UniProtKB-KW"/>
</dbReference>
<keyword evidence="4" id="KW-0645">Protease</keyword>
<evidence type="ECO:0000313" key="12">
    <source>
        <dbReference type="EMBL" id="KKZ14070.1"/>
    </source>
</evidence>
<feature type="transmembrane region" description="Helical" evidence="10">
    <location>
        <begin position="99"/>
        <end position="117"/>
    </location>
</feature>
<dbReference type="PANTHER" id="PTHR31412">
    <property type="entry name" value="ZINC METALLOPROTEASE EGY1"/>
    <property type="match status" value="1"/>
</dbReference>
<feature type="transmembrane region" description="Helical" evidence="10">
    <location>
        <begin position="52"/>
        <end position="79"/>
    </location>
</feature>
<feature type="transmembrane region" description="Helical" evidence="10">
    <location>
        <begin position="17"/>
        <end position="40"/>
    </location>
</feature>
<dbReference type="InterPro" id="IPR044838">
    <property type="entry name" value="EGY1-like"/>
</dbReference>
<dbReference type="PATRIC" id="fig|1608419.3.peg.1856"/>
<reference evidence="12 13" key="2">
    <citation type="submission" date="2015-05" db="EMBL/GenBank/DDBJ databases">
        <title>Lifestyle Evolution in Cyanobacterial Symbionts of Sponges.</title>
        <authorList>
            <person name="Burgsdorf I."/>
            <person name="Slaby B.M."/>
            <person name="Handley K.M."/>
            <person name="Haber M."/>
            <person name="Blom J."/>
            <person name="Marshall C.W."/>
            <person name="Gilbert J.A."/>
            <person name="Hentschel U."/>
            <person name="Steindler L."/>
        </authorList>
    </citation>
    <scope>NUCLEOTIDE SEQUENCE [LARGE SCALE GENOMIC DNA]</scope>
    <source>
        <strain evidence="12">15L</strain>
    </source>
</reference>
<evidence type="ECO:0000256" key="7">
    <source>
        <dbReference type="ARBA" id="ARBA00022946"/>
    </source>
</evidence>
<feature type="transmembrane region" description="Helical" evidence="10">
    <location>
        <begin position="294"/>
        <end position="312"/>
    </location>
</feature>
<comment type="similarity">
    <text evidence="3">Belongs to the peptidase M50B family.</text>
</comment>
<dbReference type="Pfam" id="PF02163">
    <property type="entry name" value="Peptidase_M50"/>
    <property type="match status" value="1"/>
</dbReference>
<organism evidence="12 13">
    <name type="scientific">Candidatus Synechococcus spongiarum 15L</name>
    <dbReference type="NCBI Taxonomy" id="1608419"/>
    <lineage>
        <taxon>Bacteria</taxon>
        <taxon>Bacillati</taxon>
        <taxon>Cyanobacteriota</taxon>
        <taxon>Cyanophyceae</taxon>
        <taxon>Synechococcales</taxon>
        <taxon>Synechococcaceae</taxon>
        <taxon>Synechococcus</taxon>
    </lineage>
</organism>
<protein>
    <recommendedName>
        <fullName evidence="11">Peptidase M50 domain-containing protein</fullName>
    </recommendedName>
</protein>
<comment type="caution">
    <text evidence="12">The sequence shown here is derived from an EMBL/GenBank/DDBJ whole genome shotgun (WGS) entry which is preliminary data.</text>
</comment>
<evidence type="ECO:0000256" key="3">
    <source>
        <dbReference type="ARBA" id="ARBA00007931"/>
    </source>
</evidence>
<name>A0A0G8AXQ7_9SYNE</name>
<gene>
    <name evidence="12" type="ORF">TQ37_02290</name>
</gene>
<dbReference type="InterPro" id="IPR008915">
    <property type="entry name" value="Peptidase_M50"/>
</dbReference>
<evidence type="ECO:0000256" key="10">
    <source>
        <dbReference type="SAM" id="Phobius"/>
    </source>
</evidence>
<evidence type="ECO:0000256" key="2">
    <source>
        <dbReference type="ARBA" id="ARBA00004141"/>
    </source>
</evidence>
<dbReference type="EMBL" id="JYFQ01000052">
    <property type="protein sequence ID" value="KKZ14070.1"/>
    <property type="molecule type" value="Genomic_DNA"/>
</dbReference>
<dbReference type="GO" id="GO:0016020">
    <property type="term" value="C:membrane"/>
    <property type="evidence" value="ECO:0007669"/>
    <property type="project" value="UniProtKB-SubCell"/>
</dbReference>
<evidence type="ECO:0000256" key="9">
    <source>
        <dbReference type="ARBA" id="ARBA00023136"/>
    </source>
</evidence>
<feature type="transmembrane region" description="Helical" evidence="10">
    <location>
        <begin position="319"/>
        <end position="337"/>
    </location>
</feature>
<keyword evidence="7" id="KW-0809">Transit peptide</keyword>
<feature type="transmembrane region" description="Helical" evidence="10">
    <location>
        <begin position="380"/>
        <end position="398"/>
    </location>
</feature>
<evidence type="ECO:0000256" key="4">
    <source>
        <dbReference type="ARBA" id="ARBA00022670"/>
    </source>
</evidence>
<evidence type="ECO:0000313" key="13">
    <source>
        <dbReference type="Proteomes" id="UP000035037"/>
    </source>
</evidence>
<dbReference type="Proteomes" id="UP000035037">
    <property type="component" value="Unassembled WGS sequence"/>
</dbReference>
<proteinExistence type="inferred from homology"/>
<comment type="subcellular location">
    <subcellularLocation>
        <location evidence="2">Membrane</location>
        <topology evidence="2">Multi-pass membrane protein</topology>
    </subcellularLocation>
</comment>
<accession>A0A0G8AXQ7</accession>
<keyword evidence="9 10" id="KW-0472">Membrane</keyword>
<dbReference type="GO" id="GO:0006508">
    <property type="term" value="P:proteolysis"/>
    <property type="evidence" value="ECO:0007669"/>
    <property type="project" value="UniProtKB-KW"/>
</dbReference>
<feature type="transmembrane region" description="Helical" evidence="10">
    <location>
        <begin position="219"/>
        <end position="241"/>
    </location>
</feature>
<reference evidence="12 13" key="1">
    <citation type="submission" date="2015-02" db="EMBL/GenBank/DDBJ databases">
        <authorList>
            <person name="Slaby B."/>
            <person name="Hentschel U."/>
        </authorList>
    </citation>
    <scope>NUCLEOTIDE SEQUENCE [LARGE SCALE GENOMIC DNA]</scope>
    <source>
        <strain evidence="12">15L</strain>
    </source>
</reference>
<comment type="cofactor">
    <cofactor evidence="1">
        <name>Zn(2+)</name>
        <dbReference type="ChEBI" id="CHEBI:29105"/>
    </cofactor>
</comment>
<feature type="transmembrane region" description="Helical" evidence="10">
    <location>
        <begin position="262"/>
        <end position="282"/>
    </location>
</feature>
<dbReference type="CDD" id="cd06160">
    <property type="entry name" value="S2P-M50_like_2"/>
    <property type="match status" value="1"/>
</dbReference>
<dbReference type="PANTHER" id="PTHR31412:SF0">
    <property type="entry name" value="ZINC METALLOPROTEASE EGY1, CHLOROPLASTIC-RELATED"/>
    <property type="match status" value="1"/>
</dbReference>
<evidence type="ECO:0000256" key="1">
    <source>
        <dbReference type="ARBA" id="ARBA00001947"/>
    </source>
</evidence>
<evidence type="ECO:0000259" key="11">
    <source>
        <dbReference type="Pfam" id="PF02163"/>
    </source>
</evidence>
<feature type="domain" description="Peptidase M50" evidence="11">
    <location>
        <begin position="74"/>
        <end position="259"/>
    </location>
</feature>
<evidence type="ECO:0000256" key="6">
    <source>
        <dbReference type="ARBA" id="ARBA00022801"/>
    </source>
</evidence>
<keyword evidence="6" id="KW-0378">Hydrolase</keyword>
<feature type="transmembrane region" description="Helical" evidence="10">
    <location>
        <begin position="129"/>
        <end position="153"/>
    </location>
</feature>
<keyword evidence="5 10" id="KW-0812">Transmembrane</keyword>
<dbReference type="AlphaFoldDB" id="A0A0G8AXQ7"/>
<evidence type="ECO:0000256" key="5">
    <source>
        <dbReference type="ARBA" id="ARBA00022692"/>
    </source>
</evidence>